<gene>
    <name evidence="4" type="ORF">HMPREF1541_02088</name>
</gene>
<evidence type="ECO:0000259" key="3">
    <source>
        <dbReference type="SMART" id="SM01042"/>
    </source>
</evidence>
<dbReference type="GO" id="GO:0055088">
    <property type="term" value="P:lipid homeostasis"/>
    <property type="evidence" value="ECO:0007669"/>
    <property type="project" value="InterPro"/>
</dbReference>
<dbReference type="EMBL" id="KB822718">
    <property type="protein sequence ID" value="ETN42930.1"/>
    <property type="molecule type" value="Genomic_DNA"/>
</dbReference>
<keyword evidence="2" id="KW-0472">Membrane</keyword>
<dbReference type="STRING" id="1220924.W2S2W8"/>
<keyword evidence="2" id="KW-1133">Transmembrane helix</keyword>
<sequence>MAFRGTESPMDFEWQGHGPVDAASPFHRFAMDSQNKKRKIGPSQWISSSEHAAGSHAQFESPNKHQLPSYGPPNGKPYFFSNVPTAQSPQPSPFREPSFTTPRKPFDVDFSSGAENSSPLEADNEDTPDGRSPIQFTAGNASPPKSSKRNSLFNMYGKFAPSPSRLTRPFNDALERRIQKRRRRALDKTQLARTRRDSEETSDSEADTTIAVSKVRRSPSKPLPSIPNVESNSAGSRISEFFSFLSSNPDLPSILSRYLQVLFNFALLSFFLYIIYSFYQTIRADVDRASDEAVSELLAEMSICSKQYIENNCAPDKRLPALEQLCSNWEVCMNRDPNAVKRARLSAQTFAAIFNSFVEPISLKTMAFSITLVVVSLLVSNATFTYLRRPHDAFHPHHPQGFYQQHPSATYGHQPQFSGIQTGMGQMGYMASTPGLPYGHEPQTPATGRFQEHNQMAFDGNQMRIEWNRSPSKEYGARGRSRSPEKKKLAT</sequence>
<dbReference type="InterPro" id="IPR018767">
    <property type="entry name" value="Brl1/Brr6_dom"/>
</dbReference>
<dbReference type="Proteomes" id="UP000030752">
    <property type="component" value="Unassembled WGS sequence"/>
</dbReference>
<dbReference type="RefSeq" id="XP_008714666.1">
    <property type="nucleotide sequence ID" value="XM_008716444.1"/>
</dbReference>
<dbReference type="InterPro" id="IPR040202">
    <property type="entry name" value="Brl1/Brr6"/>
</dbReference>
<dbReference type="VEuPathDB" id="FungiDB:HMPREF1541_02088"/>
<feature type="transmembrane region" description="Helical" evidence="2">
    <location>
        <begin position="261"/>
        <end position="279"/>
    </location>
</feature>
<evidence type="ECO:0000313" key="5">
    <source>
        <dbReference type="Proteomes" id="UP000030752"/>
    </source>
</evidence>
<feature type="compositionally biased region" description="Basic and acidic residues" evidence="1">
    <location>
        <begin position="471"/>
        <end position="491"/>
    </location>
</feature>
<evidence type="ECO:0000256" key="1">
    <source>
        <dbReference type="SAM" id="MobiDB-lite"/>
    </source>
</evidence>
<keyword evidence="2" id="KW-0812">Transmembrane</keyword>
<feature type="domain" description="Brl1/Brr6" evidence="3">
    <location>
        <begin position="255"/>
        <end position="388"/>
    </location>
</feature>
<dbReference type="OrthoDB" id="5961at2759"/>
<dbReference type="AlphaFoldDB" id="W2S2W8"/>
<feature type="region of interest" description="Disordered" evidence="1">
    <location>
        <begin position="1"/>
        <end position="229"/>
    </location>
</feature>
<feature type="transmembrane region" description="Helical" evidence="2">
    <location>
        <begin position="366"/>
        <end position="387"/>
    </location>
</feature>
<evidence type="ECO:0000256" key="2">
    <source>
        <dbReference type="SAM" id="Phobius"/>
    </source>
</evidence>
<reference evidence="4 5" key="1">
    <citation type="submission" date="2013-03" db="EMBL/GenBank/DDBJ databases">
        <title>The Genome Sequence of Phialophora europaea CBS 101466.</title>
        <authorList>
            <consortium name="The Broad Institute Genomics Platform"/>
            <person name="Cuomo C."/>
            <person name="de Hoog S."/>
            <person name="Gorbushina A."/>
            <person name="Walker B."/>
            <person name="Young S.K."/>
            <person name="Zeng Q."/>
            <person name="Gargeya S."/>
            <person name="Fitzgerald M."/>
            <person name="Haas B."/>
            <person name="Abouelleil A."/>
            <person name="Allen A.W."/>
            <person name="Alvarado L."/>
            <person name="Arachchi H.M."/>
            <person name="Berlin A.M."/>
            <person name="Chapman S.B."/>
            <person name="Gainer-Dewar J."/>
            <person name="Goldberg J."/>
            <person name="Griggs A."/>
            <person name="Gujja S."/>
            <person name="Hansen M."/>
            <person name="Howarth C."/>
            <person name="Imamovic A."/>
            <person name="Ireland A."/>
            <person name="Larimer J."/>
            <person name="McCowan C."/>
            <person name="Murphy C."/>
            <person name="Pearson M."/>
            <person name="Poon T.W."/>
            <person name="Priest M."/>
            <person name="Roberts A."/>
            <person name="Saif S."/>
            <person name="Shea T."/>
            <person name="Sisk P."/>
            <person name="Sykes S."/>
            <person name="Wortman J."/>
            <person name="Nusbaum C."/>
            <person name="Birren B."/>
        </authorList>
    </citation>
    <scope>NUCLEOTIDE SEQUENCE [LARGE SCALE GENOMIC DNA]</scope>
    <source>
        <strain evidence="4 5">CBS 101466</strain>
    </source>
</reference>
<accession>W2S2W8</accession>
<feature type="compositionally biased region" description="Polar residues" evidence="1">
    <location>
        <begin position="134"/>
        <end position="153"/>
    </location>
</feature>
<feature type="region of interest" description="Disordered" evidence="1">
    <location>
        <begin position="461"/>
        <end position="491"/>
    </location>
</feature>
<dbReference type="SMART" id="SM01042">
    <property type="entry name" value="Brr6_like_C_C"/>
    <property type="match status" value="1"/>
</dbReference>
<dbReference type="InParanoid" id="W2S2W8"/>
<name>W2S2W8_CYPE1</name>
<dbReference type="GeneID" id="19969427"/>
<keyword evidence="5" id="KW-1185">Reference proteome</keyword>
<dbReference type="HOGENOM" id="CLU_040960_0_0_1"/>
<organism evidence="4 5">
    <name type="scientific">Cyphellophora europaea (strain CBS 101466)</name>
    <name type="common">Phialophora europaea</name>
    <dbReference type="NCBI Taxonomy" id="1220924"/>
    <lineage>
        <taxon>Eukaryota</taxon>
        <taxon>Fungi</taxon>
        <taxon>Dikarya</taxon>
        <taxon>Ascomycota</taxon>
        <taxon>Pezizomycotina</taxon>
        <taxon>Eurotiomycetes</taxon>
        <taxon>Chaetothyriomycetidae</taxon>
        <taxon>Chaetothyriales</taxon>
        <taxon>Cyphellophoraceae</taxon>
        <taxon>Cyphellophora</taxon>
    </lineage>
</organism>
<dbReference type="eggNOG" id="KOG4503">
    <property type="taxonomic scope" value="Eukaryota"/>
</dbReference>
<dbReference type="Pfam" id="PF10104">
    <property type="entry name" value="Brr6_like_C_C"/>
    <property type="match status" value="1"/>
</dbReference>
<dbReference type="GO" id="GO:0031965">
    <property type="term" value="C:nuclear membrane"/>
    <property type="evidence" value="ECO:0007669"/>
    <property type="project" value="InterPro"/>
</dbReference>
<proteinExistence type="predicted"/>
<dbReference type="GO" id="GO:0006998">
    <property type="term" value="P:nuclear envelope organization"/>
    <property type="evidence" value="ECO:0007669"/>
    <property type="project" value="InterPro"/>
</dbReference>
<evidence type="ECO:0000313" key="4">
    <source>
        <dbReference type="EMBL" id="ETN42930.1"/>
    </source>
</evidence>
<dbReference type="PANTHER" id="PTHR28136">
    <property type="entry name" value="NUCLEUS EXPORT PROTEIN BRR6"/>
    <property type="match status" value="1"/>
</dbReference>
<dbReference type="PANTHER" id="PTHR28136:SF1">
    <property type="entry name" value="NUCLEUS EXPORT PROTEIN BRL1"/>
    <property type="match status" value="1"/>
</dbReference>
<protein>
    <recommendedName>
        <fullName evidence="3">Brl1/Brr6 domain-containing protein</fullName>
    </recommendedName>
</protein>